<name>A0ABV3PRT8_9HYPH</name>
<proteinExistence type="predicted"/>
<dbReference type="RefSeq" id="WP_367625463.1">
    <property type="nucleotide sequence ID" value="NZ_JBFNQD010000008.1"/>
</dbReference>
<keyword evidence="2" id="KW-1185">Reference proteome</keyword>
<organism evidence="1 2">
    <name type="scientific">Labrys neptuniae</name>
    <dbReference type="NCBI Taxonomy" id="376174"/>
    <lineage>
        <taxon>Bacteria</taxon>
        <taxon>Pseudomonadati</taxon>
        <taxon>Pseudomonadota</taxon>
        <taxon>Alphaproteobacteria</taxon>
        <taxon>Hyphomicrobiales</taxon>
        <taxon>Xanthobacteraceae</taxon>
        <taxon>Labrys</taxon>
    </lineage>
</organism>
<sequence>MTDKPAISADWFRAQIGQYRAILRSIDDREYTTGDVGRDGVISDQTPELRAICEQVIEGLEAALKMLEIDSR</sequence>
<dbReference type="EMBL" id="JBFNQD010000008">
    <property type="protein sequence ID" value="MEW9308371.1"/>
    <property type="molecule type" value="Genomic_DNA"/>
</dbReference>
<protein>
    <submittedName>
        <fullName evidence="1">Uncharacterized protein</fullName>
    </submittedName>
</protein>
<evidence type="ECO:0000313" key="1">
    <source>
        <dbReference type="EMBL" id="MEW9308371.1"/>
    </source>
</evidence>
<reference evidence="1 2" key="1">
    <citation type="submission" date="2024-07" db="EMBL/GenBank/DDBJ databases">
        <title>Description of Labrys sedimenti sp. nov., isolated from a diclofenac-degrading enrichment culture.</title>
        <authorList>
            <person name="Tancsics A."/>
            <person name="Csepanyi A."/>
        </authorList>
    </citation>
    <scope>NUCLEOTIDE SEQUENCE [LARGE SCALE GENOMIC DNA]</scope>
    <source>
        <strain evidence="1 2">LMG 23578</strain>
    </source>
</reference>
<accession>A0ABV3PRT8</accession>
<gene>
    <name evidence="1" type="ORF">ABXS05_22655</name>
</gene>
<dbReference type="Proteomes" id="UP001555786">
    <property type="component" value="Unassembled WGS sequence"/>
</dbReference>
<evidence type="ECO:0000313" key="2">
    <source>
        <dbReference type="Proteomes" id="UP001555786"/>
    </source>
</evidence>
<comment type="caution">
    <text evidence="1">The sequence shown here is derived from an EMBL/GenBank/DDBJ whole genome shotgun (WGS) entry which is preliminary data.</text>
</comment>